<feature type="binding site" evidence="4">
    <location>
        <begin position="139"/>
        <end position="140"/>
    </location>
    <ligand>
        <name>dUMP</name>
        <dbReference type="ChEBI" id="CHEBI:246422"/>
        <note>ligand shared between dimeric partners</note>
    </ligand>
</feature>
<dbReference type="SUPFAM" id="SSF55831">
    <property type="entry name" value="Thymidylate synthase/dCMP hydroxymethylase"/>
    <property type="match status" value="1"/>
</dbReference>
<comment type="pathway">
    <text evidence="4">Pyrimidine metabolism; dTTP biosynthesis.</text>
</comment>
<dbReference type="GO" id="GO:0006231">
    <property type="term" value="P:dTMP biosynthetic process"/>
    <property type="evidence" value="ECO:0007669"/>
    <property type="project" value="UniProtKB-UniRule"/>
</dbReference>
<dbReference type="EMBL" id="CP053452">
    <property type="protein sequence ID" value="QJW95623.1"/>
    <property type="molecule type" value="Genomic_DNA"/>
</dbReference>
<dbReference type="InterPro" id="IPR000398">
    <property type="entry name" value="Thymidylate_synthase"/>
</dbReference>
<comment type="subunit">
    <text evidence="4">Homodimer.</text>
</comment>
<comment type="subcellular location">
    <subcellularLocation>
        <location evidence="4">Cytoplasm</location>
    </subcellularLocation>
</comment>
<dbReference type="PANTHER" id="PTHR11548:SF1">
    <property type="entry name" value="THYMIDYLATE SYNTHASE 1"/>
    <property type="match status" value="1"/>
</dbReference>
<protein>
    <recommendedName>
        <fullName evidence="1 4">Thymidylate synthase</fullName>
        <shortName evidence="4">TS</shortName>
        <shortName evidence="4">TSase</shortName>
        <ecNumber evidence="1 4">2.1.1.45</ecNumber>
    </recommendedName>
</protein>
<dbReference type="InterPro" id="IPR023451">
    <property type="entry name" value="Thymidate_synth/dCMP_Mease_dom"/>
</dbReference>
<evidence type="ECO:0000259" key="5">
    <source>
        <dbReference type="Pfam" id="PF00303"/>
    </source>
</evidence>
<evidence type="ECO:0000256" key="3">
    <source>
        <dbReference type="ARBA" id="ARBA00022679"/>
    </source>
</evidence>
<comment type="function">
    <text evidence="4">Catalyzes the reductive methylation of 2'-deoxyuridine-5'-monophosphate (dUMP) to 2'-deoxythymidine-5'-monophosphate (dTMP) while utilizing 5,10-methylenetetrahydrofolate (mTHF) as the methyl donor and reductant in the reaction, yielding dihydrofolate (DHF) as a by-product. This enzymatic reaction provides an intracellular de novo source of dTMP, an essential precursor for DNA biosynthesis.</text>
</comment>
<feature type="binding site" description="in other chain" evidence="4">
    <location>
        <begin position="221"/>
        <end position="223"/>
    </location>
    <ligand>
        <name>dUMP</name>
        <dbReference type="ChEBI" id="CHEBI:246422"/>
        <note>ligand shared between dimeric partners</note>
    </ligand>
</feature>
<dbReference type="NCBIfam" id="TIGR03284">
    <property type="entry name" value="thym_sym"/>
    <property type="match status" value="1"/>
</dbReference>
<keyword evidence="3 4" id="KW-0808">Transferase</keyword>
<keyword evidence="7" id="KW-1185">Reference proteome</keyword>
<comment type="similarity">
    <text evidence="4">Belongs to the thymidylate synthase family. Bacterial-type ThyA subfamily.</text>
</comment>
<comment type="caution">
    <text evidence="4">Lacks conserved residue(s) required for the propagation of feature annotation.</text>
</comment>
<keyword evidence="2 4" id="KW-0489">Methyltransferase</keyword>
<reference evidence="7" key="1">
    <citation type="submission" date="2020-05" db="EMBL/GenBank/DDBJ databases">
        <title>Frigoriglobus tundricola gen. nov., sp. nov., a psychrotolerant cellulolytic planctomycete of the family Gemmataceae with two divergent copies of 16S rRNA gene.</title>
        <authorList>
            <person name="Kulichevskaya I.S."/>
            <person name="Ivanova A.A."/>
            <person name="Naumoff D.G."/>
            <person name="Beletsky A.V."/>
            <person name="Rijpstra W.I.C."/>
            <person name="Sinninghe Damste J.S."/>
            <person name="Mardanov A.V."/>
            <person name="Ravin N.V."/>
            <person name="Dedysh S.N."/>
        </authorList>
    </citation>
    <scope>NUCLEOTIDE SEQUENCE [LARGE SCALE GENOMIC DNA]</scope>
    <source>
        <strain evidence="7">PL17</strain>
    </source>
</reference>
<dbReference type="InterPro" id="IPR045097">
    <property type="entry name" value="Thymidate_synth/dCMP_Mease"/>
</dbReference>
<dbReference type="Pfam" id="PF00303">
    <property type="entry name" value="Thymidylat_synt"/>
    <property type="match status" value="1"/>
</dbReference>
<evidence type="ECO:0000313" key="7">
    <source>
        <dbReference type="Proteomes" id="UP000503447"/>
    </source>
</evidence>
<dbReference type="RefSeq" id="WP_171471373.1">
    <property type="nucleotide sequence ID" value="NZ_CP053452.2"/>
</dbReference>
<evidence type="ECO:0000256" key="4">
    <source>
        <dbReference type="HAMAP-Rule" id="MF_00008"/>
    </source>
</evidence>
<dbReference type="GO" id="GO:0032259">
    <property type="term" value="P:methylation"/>
    <property type="evidence" value="ECO:0007669"/>
    <property type="project" value="UniProtKB-KW"/>
</dbReference>
<accession>A0A6M5YQP5</accession>
<dbReference type="UniPathway" id="UPA00575"/>
<dbReference type="NCBIfam" id="NF002497">
    <property type="entry name" value="PRK01827.1-3"/>
    <property type="match status" value="1"/>
</dbReference>
<feature type="active site" description="Nucleophile" evidence="4">
    <location>
        <position position="160"/>
    </location>
</feature>
<proteinExistence type="inferred from homology"/>
<evidence type="ECO:0000256" key="2">
    <source>
        <dbReference type="ARBA" id="ARBA00022603"/>
    </source>
</evidence>
<dbReference type="KEGG" id="ftj:FTUN_3174"/>
<dbReference type="EC" id="2.1.1.45" evidence="1 4"/>
<dbReference type="HAMAP" id="MF_00008">
    <property type="entry name" value="Thymidy_synth_bact"/>
    <property type="match status" value="1"/>
</dbReference>
<dbReference type="CDD" id="cd00351">
    <property type="entry name" value="TS_Pyrimidine_HMase"/>
    <property type="match status" value="1"/>
</dbReference>
<dbReference type="Gene3D" id="3.30.572.10">
    <property type="entry name" value="Thymidylate synthase/dCMP hydroxymethylase domain"/>
    <property type="match status" value="1"/>
</dbReference>
<evidence type="ECO:0000256" key="1">
    <source>
        <dbReference type="ARBA" id="ARBA00011947"/>
    </source>
</evidence>
<dbReference type="InterPro" id="IPR036926">
    <property type="entry name" value="Thymidate_synth/dCMP_Mease_sf"/>
</dbReference>
<dbReference type="GO" id="GO:0006235">
    <property type="term" value="P:dTTP biosynthetic process"/>
    <property type="evidence" value="ECO:0007669"/>
    <property type="project" value="UniProtKB-UniRule"/>
</dbReference>
<feature type="binding site" description="in other chain" evidence="4">
    <location>
        <position position="191"/>
    </location>
    <ligand>
        <name>dUMP</name>
        <dbReference type="ChEBI" id="CHEBI:246422"/>
        <note>ligand shared between dimeric partners</note>
    </ligand>
</feature>
<organism evidence="6 7">
    <name type="scientific">Frigoriglobus tundricola</name>
    <dbReference type="NCBI Taxonomy" id="2774151"/>
    <lineage>
        <taxon>Bacteria</taxon>
        <taxon>Pseudomonadati</taxon>
        <taxon>Planctomycetota</taxon>
        <taxon>Planctomycetia</taxon>
        <taxon>Gemmatales</taxon>
        <taxon>Gemmataceae</taxon>
        <taxon>Frigoriglobus</taxon>
    </lineage>
</organism>
<dbReference type="PRINTS" id="PR00108">
    <property type="entry name" value="THYMDSNTHASE"/>
</dbReference>
<dbReference type="Proteomes" id="UP000503447">
    <property type="component" value="Chromosome"/>
</dbReference>
<dbReference type="AlphaFoldDB" id="A0A6M5YQP5"/>
<feature type="domain" description="Thymidylate synthase/dCMP hydroxymethylase" evidence="5">
    <location>
        <begin position="2"/>
        <end position="278"/>
    </location>
</feature>
<keyword evidence="4" id="KW-0545">Nucleotide biosynthesis</keyword>
<dbReference type="GO" id="GO:0005829">
    <property type="term" value="C:cytosol"/>
    <property type="evidence" value="ECO:0007669"/>
    <property type="project" value="TreeGrafter"/>
</dbReference>
<sequence>MKQYLDLLRAIRINGVWKEQRAVRADGSRLKCQSLFGAQCRYDLKDGFPLVTTKRMPFRAVAVELLWFLTGSTNNNALKAQGVSIWDEWADPETGDLGPIYGKQWRRWEGPNGEMVDQISNLLRDIRAVVADPWHSAGRRLIVSAWNPVDIPKVKGPSACHTLAQFNVTDSRLSCQLYQRSADVFLGVPFNIACYALLTHLLAKVTGLQPGEFIHTFGDVHIYENHVQQVDEQLTREPRLLPRLELADEIVSIDGIRVDQIRLHGYEPHPVLKGEVAV</sequence>
<dbReference type="PANTHER" id="PTHR11548">
    <property type="entry name" value="THYMIDYLATE SYNTHASE 1"/>
    <property type="match status" value="1"/>
</dbReference>
<feature type="binding site" evidence="4">
    <location>
        <position position="183"/>
    </location>
    <ligand>
        <name>(6R)-5,10-methylene-5,6,7,8-tetrahydrofolate</name>
        <dbReference type="ChEBI" id="CHEBI:15636"/>
    </ligand>
</feature>
<feature type="binding site" evidence="4">
    <location>
        <position position="277"/>
    </location>
    <ligand>
        <name>(6R)-5,10-methylene-5,6,7,8-tetrahydrofolate</name>
        <dbReference type="ChEBI" id="CHEBI:15636"/>
    </ligand>
</feature>
<evidence type="ECO:0000313" key="6">
    <source>
        <dbReference type="EMBL" id="QJW95623.1"/>
    </source>
</evidence>
<gene>
    <name evidence="4" type="primary">thyA</name>
    <name evidence="6" type="ORF">FTUN_3174</name>
</gene>
<keyword evidence="4" id="KW-0963">Cytoplasm</keyword>
<comment type="catalytic activity">
    <reaction evidence="4">
        <text>dUMP + (6R)-5,10-methylene-5,6,7,8-tetrahydrofolate = 7,8-dihydrofolate + dTMP</text>
        <dbReference type="Rhea" id="RHEA:12104"/>
        <dbReference type="ChEBI" id="CHEBI:15636"/>
        <dbReference type="ChEBI" id="CHEBI:57451"/>
        <dbReference type="ChEBI" id="CHEBI:63528"/>
        <dbReference type="ChEBI" id="CHEBI:246422"/>
        <dbReference type="EC" id="2.1.1.45"/>
    </reaction>
</comment>
<dbReference type="GO" id="GO:0004799">
    <property type="term" value="F:thymidylate synthase activity"/>
    <property type="evidence" value="ECO:0007669"/>
    <property type="project" value="UniProtKB-UniRule"/>
</dbReference>
<feature type="binding site" description="in other chain" evidence="4">
    <location>
        <begin position="180"/>
        <end position="183"/>
    </location>
    <ligand>
        <name>dUMP</name>
        <dbReference type="ChEBI" id="CHEBI:246422"/>
        <note>ligand shared between dimeric partners</note>
    </ligand>
</feature>
<name>A0A6M5YQP5_9BACT</name>